<keyword evidence="8" id="KW-1185">Reference proteome</keyword>
<feature type="domain" description="Glycoside hydrolase family 3 N-terminal" evidence="3">
    <location>
        <begin position="61"/>
        <end position="385"/>
    </location>
</feature>
<dbReference type="Gene3D" id="2.60.120.430">
    <property type="entry name" value="Galactose-binding lectin"/>
    <property type="match status" value="1"/>
</dbReference>
<dbReference type="CDD" id="cd01820">
    <property type="entry name" value="PAF_acetylesterase_like"/>
    <property type="match status" value="1"/>
</dbReference>
<evidence type="ECO:0000256" key="1">
    <source>
        <dbReference type="ARBA" id="ARBA00022801"/>
    </source>
</evidence>
<dbReference type="SUPFAM" id="SSF51445">
    <property type="entry name" value="(Trans)glycosidases"/>
    <property type="match status" value="1"/>
</dbReference>
<dbReference type="InterPro" id="IPR013830">
    <property type="entry name" value="SGNH_hydro"/>
</dbReference>
<dbReference type="InterPro" id="IPR017853">
    <property type="entry name" value="GH"/>
</dbReference>
<evidence type="ECO:0000259" key="5">
    <source>
        <dbReference type="Pfam" id="PF13472"/>
    </source>
</evidence>
<dbReference type="InterPro" id="IPR041443">
    <property type="entry name" value="Exop_C"/>
</dbReference>
<dbReference type="InterPro" id="IPR008979">
    <property type="entry name" value="Galactose-bd-like_sf"/>
</dbReference>
<evidence type="ECO:0000313" key="8">
    <source>
        <dbReference type="Proteomes" id="UP001597425"/>
    </source>
</evidence>
<evidence type="ECO:0000259" key="3">
    <source>
        <dbReference type="Pfam" id="PF00933"/>
    </source>
</evidence>
<protein>
    <submittedName>
        <fullName evidence="7">Glycoside hydrolase family 3 N-terminal domain-containing protein</fullName>
    </submittedName>
</protein>
<dbReference type="RefSeq" id="WP_265720863.1">
    <property type="nucleotide sequence ID" value="NZ_JAPIVK010000006.1"/>
</dbReference>
<dbReference type="PANTHER" id="PTHR30620">
    <property type="entry name" value="PERIPLASMIC BETA-GLUCOSIDASE-RELATED"/>
    <property type="match status" value="1"/>
</dbReference>
<dbReference type="InterPro" id="IPR001764">
    <property type="entry name" value="Glyco_hydro_3_N"/>
</dbReference>
<dbReference type="PRINTS" id="PR00133">
    <property type="entry name" value="GLHYDRLASE3"/>
</dbReference>
<feature type="domain" description="ExoP galactose-binding-like" evidence="6">
    <location>
        <begin position="673"/>
        <end position="823"/>
    </location>
</feature>
<dbReference type="Pfam" id="PF13472">
    <property type="entry name" value="Lipase_GDSL_2"/>
    <property type="match status" value="1"/>
</dbReference>
<feature type="chain" id="PRO_5047109161" evidence="2">
    <location>
        <begin position="28"/>
        <end position="1055"/>
    </location>
</feature>
<dbReference type="SUPFAM" id="SSF49785">
    <property type="entry name" value="Galactose-binding domain-like"/>
    <property type="match status" value="1"/>
</dbReference>
<dbReference type="SUPFAM" id="SSF52266">
    <property type="entry name" value="SGNH hydrolase"/>
    <property type="match status" value="1"/>
</dbReference>
<evidence type="ECO:0000256" key="2">
    <source>
        <dbReference type="SAM" id="SignalP"/>
    </source>
</evidence>
<evidence type="ECO:0000259" key="4">
    <source>
        <dbReference type="Pfam" id="PF01915"/>
    </source>
</evidence>
<dbReference type="Gene3D" id="3.40.50.1110">
    <property type="entry name" value="SGNH hydrolase"/>
    <property type="match status" value="1"/>
</dbReference>
<dbReference type="InterPro" id="IPR036881">
    <property type="entry name" value="Glyco_hydro_3_C_sf"/>
</dbReference>
<dbReference type="SUPFAM" id="SSF52279">
    <property type="entry name" value="Beta-D-glucan exohydrolase, C-terminal domain"/>
    <property type="match status" value="1"/>
</dbReference>
<dbReference type="Pfam" id="PF00933">
    <property type="entry name" value="Glyco_hydro_3"/>
    <property type="match status" value="1"/>
</dbReference>
<dbReference type="PANTHER" id="PTHR30620:SF77">
    <property type="entry name" value="LYSOSOMAL BETA GLUCOSIDASE-LIKE"/>
    <property type="match status" value="1"/>
</dbReference>
<dbReference type="InterPro" id="IPR051915">
    <property type="entry name" value="Cellulose_Degrad_GH3"/>
</dbReference>
<dbReference type="Pfam" id="PF01915">
    <property type="entry name" value="Glyco_hydro_3_C"/>
    <property type="match status" value="1"/>
</dbReference>
<dbReference type="Proteomes" id="UP001597425">
    <property type="component" value="Unassembled WGS sequence"/>
</dbReference>
<dbReference type="Pfam" id="PF18559">
    <property type="entry name" value="Exop_C"/>
    <property type="match status" value="1"/>
</dbReference>
<gene>
    <name evidence="7" type="ORF">ACFSKX_03060</name>
</gene>
<evidence type="ECO:0000313" key="7">
    <source>
        <dbReference type="EMBL" id="MFD2309385.1"/>
    </source>
</evidence>
<keyword evidence="1 7" id="KW-0378">Hydrolase</keyword>
<feature type="domain" description="SGNH hydrolase-type esterase" evidence="5">
    <location>
        <begin position="876"/>
        <end position="1040"/>
    </location>
</feature>
<dbReference type="GO" id="GO:0016787">
    <property type="term" value="F:hydrolase activity"/>
    <property type="evidence" value="ECO:0007669"/>
    <property type="project" value="UniProtKB-KW"/>
</dbReference>
<dbReference type="Gene3D" id="3.20.20.300">
    <property type="entry name" value="Glycoside hydrolase, family 3, N-terminal domain"/>
    <property type="match status" value="1"/>
</dbReference>
<organism evidence="7 8">
    <name type="scientific">Microbulbifer halophilus</name>
    <dbReference type="NCBI Taxonomy" id="453963"/>
    <lineage>
        <taxon>Bacteria</taxon>
        <taxon>Pseudomonadati</taxon>
        <taxon>Pseudomonadota</taxon>
        <taxon>Gammaproteobacteria</taxon>
        <taxon>Cellvibrionales</taxon>
        <taxon>Microbulbiferaceae</taxon>
        <taxon>Microbulbifer</taxon>
    </lineage>
</organism>
<name>A0ABW5EBQ6_9GAMM</name>
<dbReference type="InterPro" id="IPR036514">
    <property type="entry name" value="SGNH_hydro_sf"/>
</dbReference>
<dbReference type="InterPro" id="IPR036962">
    <property type="entry name" value="Glyco_hydro_3_N_sf"/>
</dbReference>
<dbReference type="Gene3D" id="3.40.50.1700">
    <property type="entry name" value="Glycoside hydrolase family 3 C-terminal domain"/>
    <property type="match status" value="1"/>
</dbReference>
<proteinExistence type="predicted"/>
<dbReference type="InterPro" id="IPR002772">
    <property type="entry name" value="Glyco_hydro_3_C"/>
</dbReference>
<reference evidence="8" key="1">
    <citation type="journal article" date="2019" name="Int. J. Syst. Evol. Microbiol.">
        <title>The Global Catalogue of Microorganisms (GCM) 10K type strain sequencing project: providing services to taxonomists for standard genome sequencing and annotation.</title>
        <authorList>
            <consortium name="The Broad Institute Genomics Platform"/>
            <consortium name="The Broad Institute Genome Sequencing Center for Infectious Disease"/>
            <person name="Wu L."/>
            <person name="Ma J."/>
        </authorList>
    </citation>
    <scope>NUCLEOTIDE SEQUENCE [LARGE SCALE GENOMIC DNA]</scope>
    <source>
        <strain evidence="8">KCTC 12848</strain>
    </source>
</reference>
<sequence>MIKKSLSEKTLSTILSAALLLPTAAFAQEPTRNLDLWPKASSPATDPTIERRAESLLEKMTLEEKVGQIMQPEIQSITPEQVRKYHIGSVLNGGGSMPNRDSEAGPDDWLALADAYWEASMDTADGGTAIPVFWGTDAVHGNGNLLGATLFPHNIGLGAAGDPELVKAIGAATAKEVRTTGVEWVFAPTLAVAQNDFWGRTYESYSENPALVREYAAAMVEGLQGDAGSGEFLAENRVLASAKHFLADGGTLEGDDQGDARIDERELIDIHNAGYPAAIESGVQTIMASFSSWNGEKTHGSEYLLTEVLKKRMGFDGLVVGDWNGHGQVPGCTNDSCAQAINAGIDLLMVTYDWKAMIANTLAQVRSGEISEARLDDAVRRILRVKLRAGLFERKPSARALAGDESVVGSAEHRRLARRAVRESLVLLKNRDGILPLDPGQEVLVAGPGADSIAMQSGGWSVSWQGAGIANEKFPGATSIYAGIKNAVETAGGSAQLSEDGQFEKKPDAAVVVFGETPYAEGQGDLNSLEFEAGKKDSLALLKKFRSADIPVVSVFLSGRPRWVNPELNASDAFVAAWLPGTEGAGVADVIVAGEDGEPRHDFNGRLSFSWPKLPLQGRLNPQHPDYDPLFAYGDGLDYRSGETGPENLAENVPGLMRGEPTKYDLYVGRPMQPWGVQIADFEQDQMLSGAFAKLPSGRVTVVTSDKEVQEDALTFKWRDTWLARLSLEHGGPLDLSNYIDEGVLSFDLKVDDLEDGDLALALQCGENCERSVELDGEDKGWHRRSYSLSCFVREGDDFSKVTVPFSLRAGGQGQVAVANVRMEKSGEASESCPDYRKLSVTPAMLDTYWARDWWLPRHKEKLAMLKKRDIDLLMIGDSITEGWANQGKAVWEEYYGDRNALNLGFGGDRTENLLWRLRNGEVDHIEPEVGVVLIGTNNTSHRREDPELTAAGIRAVLDELRQRQPQMKILLLGIFPRDQEPGTHMRQINREVNEIIAGYADNEHIFYREIYNEFLTEDGKLTEEIMPDFLHPNERGYQIWAEAMEPTLARLLGE</sequence>
<evidence type="ECO:0000259" key="6">
    <source>
        <dbReference type="Pfam" id="PF18559"/>
    </source>
</evidence>
<keyword evidence="2" id="KW-0732">Signal</keyword>
<dbReference type="EMBL" id="JBHUJD010000003">
    <property type="protein sequence ID" value="MFD2309385.1"/>
    <property type="molecule type" value="Genomic_DNA"/>
</dbReference>
<comment type="caution">
    <text evidence="7">The sequence shown here is derived from an EMBL/GenBank/DDBJ whole genome shotgun (WGS) entry which is preliminary data.</text>
</comment>
<feature type="signal peptide" evidence="2">
    <location>
        <begin position="1"/>
        <end position="27"/>
    </location>
</feature>
<accession>A0ABW5EBQ6</accession>
<feature type="domain" description="Glycoside hydrolase family 3 C-terminal" evidence="4">
    <location>
        <begin position="425"/>
        <end position="639"/>
    </location>
</feature>